<protein>
    <submittedName>
        <fullName evidence="8">HelD family protein</fullName>
    </submittedName>
</protein>
<evidence type="ECO:0000256" key="5">
    <source>
        <dbReference type="PROSITE-ProRule" id="PRU00560"/>
    </source>
</evidence>
<reference evidence="9" key="1">
    <citation type="journal article" date="2019" name="Int. J. Syst. Evol. Microbiol.">
        <title>The Global Catalogue of Microorganisms (GCM) 10K type strain sequencing project: providing services to taxonomists for standard genome sequencing and annotation.</title>
        <authorList>
            <consortium name="The Broad Institute Genomics Platform"/>
            <consortium name="The Broad Institute Genome Sequencing Center for Infectious Disease"/>
            <person name="Wu L."/>
            <person name="Ma J."/>
        </authorList>
    </citation>
    <scope>NUCLEOTIDE SEQUENCE [LARGE SCALE GENOMIC DNA]</scope>
    <source>
        <strain evidence="9">CGMCC 1.12471</strain>
    </source>
</reference>
<evidence type="ECO:0000313" key="8">
    <source>
        <dbReference type="EMBL" id="MFD1722624.1"/>
    </source>
</evidence>
<dbReference type="PROSITE" id="PS51198">
    <property type="entry name" value="UVRD_HELICASE_ATP_BIND"/>
    <property type="match status" value="1"/>
</dbReference>
<keyword evidence="9" id="KW-1185">Reference proteome</keyword>
<evidence type="ECO:0000256" key="3">
    <source>
        <dbReference type="ARBA" id="ARBA00022806"/>
    </source>
</evidence>
<organism evidence="8 9">
    <name type="scientific">Amnibacterium endophyticum</name>
    <dbReference type="NCBI Taxonomy" id="2109337"/>
    <lineage>
        <taxon>Bacteria</taxon>
        <taxon>Bacillati</taxon>
        <taxon>Actinomycetota</taxon>
        <taxon>Actinomycetes</taxon>
        <taxon>Micrococcales</taxon>
        <taxon>Microbacteriaceae</taxon>
        <taxon>Amnibacterium</taxon>
    </lineage>
</organism>
<keyword evidence="3 5" id="KW-0347">Helicase</keyword>
<comment type="caution">
    <text evidence="8">The sequence shown here is derived from an EMBL/GenBank/DDBJ whole genome shotgun (WGS) entry which is preliminary data.</text>
</comment>
<proteinExistence type="predicted"/>
<keyword evidence="4 5" id="KW-0067">ATP-binding</keyword>
<gene>
    <name evidence="8" type="ORF">ACFSBI_13800</name>
</gene>
<name>A0ABW4LKL0_9MICO</name>
<dbReference type="PANTHER" id="PTHR11070">
    <property type="entry name" value="UVRD / RECB / PCRA DNA HELICASE FAMILY MEMBER"/>
    <property type="match status" value="1"/>
</dbReference>
<dbReference type="EMBL" id="JBHUEA010000024">
    <property type="protein sequence ID" value="MFD1722624.1"/>
    <property type="molecule type" value="Genomic_DNA"/>
</dbReference>
<accession>A0ABW4LKL0</accession>
<sequence length="623" mass="69057">MTDAVDAELEREQRYVAGLYDRLDALRDEARGELERVRRGGGGTHQARTERDAMARLFEDRLQQLRDVDDRMVFGRLRLTDGALRYIGRIGLRDDEQQPLLLDWRAPQSSAFYQATAATPLGVRVRRHLTTRGRSVVGVEDEVFDPDDVPDDAALTGESALLAALAAQRTGRMHDIVGTIQAEQDRIIRSEARGVLVVQGGPGTGKTAVALHRAAYLLYAQKERLARNGVLVVGPSRSFLEYIEQVLPSLGETGVVLKTLGQLYPGVDAGTVDPAPVAAIKGRARMAEVIRRAVHLRQVAPERPTDVEVDGVVLTVQPEVLQRAIRHAQQTRKPHNEARVVFVKDALSSLTAQLAERVAARGGTIDDEDRRLLREDLRTAHDVKVLLNTAWLPLTPQKLLGDLFTRPDYLARAAPELSPAERELLARARSAAFTIGDVPLLDEAAELLGEADVQGDARAQAREAQRERDLENARAAIENMGVGGLVSAEALADGFAEDGNPLTTAERAAMDRTWTYGHIVVDEAQELTPMQWRLLRRRGPLRSFTIVGDLAQSAASRPPRSWQQAIRPLTEEFRLERLTVNYRTPREIAELAERRAERDGLPITRSRAVRDGDPRGPHRPRPR</sequence>
<evidence type="ECO:0000256" key="2">
    <source>
        <dbReference type="ARBA" id="ARBA00022801"/>
    </source>
</evidence>
<feature type="binding site" evidence="5">
    <location>
        <begin position="200"/>
        <end position="207"/>
    </location>
    <ligand>
        <name>ATP</name>
        <dbReference type="ChEBI" id="CHEBI:30616"/>
    </ligand>
</feature>
<dbReference type="InterPro" id="IPR000212">
    <property type="entry name" value="DNA_helicase_UvrD/REP"/>
</dbReference>
<dbReference type="SUPFAM" id="SSF52540">
    <property type="entry name" value="P-loop containing nucleoside triphosphate hydrolases"/>
    <property type="match status" value="1"/>
</dbReference>
<evidence type="ECO:0000256" key="4">
    <source>
        <dbReference type="ARBA" id="ARBA00022840"/>
    </source>
</evidence>
<dbReference type="PANTHER" id="PTHR11070:SF45">
    <property type="entry name" value="DNA 3'-5' HELICASE"/>
    <property type="match status" value="1"/>
</dbReference>
<dbReference type="Gene3D" id="3.40.50.300">
    <property type="entry name" value="P-loop containing nucleotide triphosphate hydrolases"/>
    <property type="match status" value="2"/>
</dbReference>
<feature type="region of interest" description="Disordered" evidence="6">
    <location>
        <begin position="593"/>
        <end position="623"/>
    </location>
</feature>
<evidence type="ECO:0000313" key="9">
    <source>
        <dbReference type="Proteomes" id="UP001597347"/>
    </source>
</evidence>
<dbReference type="RefSeq" id="WP_377935892.1">
    <property type="nucleotide sequence ID" value="NZ_JBHUEA010000024.1"/>
</dbReference>
<dbReference type="InterPro" id="IPR014016">
    <property type="entry name" value="UvrD-like_ATP-bd"/>
</dbReference>
<keyword evidence="2 5" id="KW-0378">Hydrolase</keyword>
<dbReference type="Proteomes" id="UP001597347">
    <property type="component" value="Unassembled WGS sequence"/>
</dbReference>
<dbReference type="Pfam" id="PF13245">
    <property type="entry name" value="AAA_19"/>
    <property type="match status" value="1"/>
</dbReference>
<feature type="non-terminal residue" evidence="8">
    <location>
        <position position="623"/>
    </location>
</feature>
<dbReference type="InterPro" id="IPR027417">
    <property type="entry name" value="P-loop_NTPase"/>
</dbReference>
<evidence type="ECO:0000256" key="1">
    <source>
        <dbReference type="ARBA" id="ARBA00022741"/>
    </source>
</evidence>
<evidence type="ECO:0000256" key="6">
    <source>
        <dbReference type="SAM" id="MobiDB-lite"/>
    </source>
</evidence>
<evidence type="ECO:0000259" key="7">
    <source>
        <dbReference type="PROSITE" id="PS51198"/>
    </source>
</evidence>
<keyword evidence="1 5" id="KW-0547">Nucleotide-binding</keyword>
<feature type="domain" description="UvrD-like helicase ATP-binding" evidence="7">
    <location>
        <begin position="179"/>
        <end position="585"/>
    </location>
</feature>